<comment type="similarity">
    <text evidence="1">Belongs to the universal ribosomal protein uL3 family.</text>
</comment>
<dbReference type="GO" id="GO:0003735">
    <property type="term" value="F:structural constituent of ribosome"/>
    <property type="evidence" value="ECO:0007669"/>
    <property type="project" value="InterPro"/>
</dbReference>
<protein>
    <submittedName>
        <fullName evidence="4">Translation elongation/initiation factor/Ribosomal beta-barrel</fullName>
    </submittedName>
</protein>
<keyword evidence="5" id="KW-1185">Reference proteome</keyword>
<sequence length="315" mass="34266">MLSGCLLIRPKTFHANPIGTFKSDPINFTTHNHVATSSREAPAAFLLREGTGAITAPLIPIRGFGIRSLNEPKPNRFNVGANLPVLESSTTAALLRKANSLPLRTGAIATKKGMTAIFDPESGKRTACTVLQLDRVEVVSHKTRQKHGYYAVQVGAGWKHPSNMTKSLLGHFAANGLSPKRHVYEFRVKSEEGLLPVGESIYANWFQEGQFIDTKSNTKGSFSRCEFETSFYGFVGSWSGWWFSCLPGKKMAGNMGNTQNTVQNLRILKVDRDTGVVVVSGHVSGPKGCVVRIQDAVKKPWPEVAPAAEAEAVTV</sequence>
<gene>
    <name evidence="4" type="ORF">N7509_005483</name>
</gene>
<dbReference type="PANTHER" id="PTHR11229">
    <property type="entry name" value="50S RIBOSOMAL PROTEIN L3"/>
    <property type="match status" value="1"/>
</dbReference>
<accession>A0A9W9W2A8</accession>
<evidence type="ECO:0000256" key="3">
    <source>
        <dbReference type="ARBA" id="ARBA00023274"/>
    </source>
</evidence>
<dbReference type="GO" id="GO:0005762">
    <property type="term" value="C:mitochondrial large ribosomal subunit"/>
    <property type="evidence" value="ECO:0007669"/>
    <property type="project" value="TreeGrafter"/>
</dbReference>
<dbReference type="PANTHER" id="PTHR11229:SF8">
    <property type="entry name" value="LARGE RIBOSOMAL SUBUNIT PROTEIN UL3M"/>
    <property type="match status" value="1"/>
</dbReference>
<dbReference type="InterPro" id="IPR019927">
    <property type="entry name" value="Ribosomal_uL3_bac/org-type"/>
</dbReference>
<dbReference type="Proteomes" id="UP001147747">
    <property type="component" value="Unassembled WGS sequence"/>
</dbReference>
<keyword evidence="3" id="KW-0687">Ribonucleoprotein</keyword>
<evidence type="ECO:0000313" key="4">
    <source>
        <dbReference type="EMBL" id="KAJ5397370.1"/>
    </source>
</evidence>
<comment type="caution">
    <text evidence="4">The sequence shown here is derived from an EMBL/GenBank/DDBJ whole genome shotgun (WGS) entry which is preliminary data.</text>
</comment>
<reference evidence="4" key="2">
    <citation type="journal article" date="2023" name="IMA Fungus">
        <title>Comparative genomic study of the Penicillium genus elucidates a diverse pangenome and 15 lateral gene transfer events.</title>
        <authorList>
            <person name="Petersen C."/>
            <person name="Sorensen T."/>
            <person name="Nielsen M.R."/>
            <person name="Sondergaard T.E."/>
            <person name="Sorensen J.L."/>
            <person name="Fitzpatrick D.A."/>
            <person name="Frisvad J.C."/>
            <person name="Nielsen K.L."/>
        </authorList>
    </citation>
    <scope>NUCLEOTIDE SEQUENCE</scope>
    <source>
        <strain evidence="4">IBT 29677</strain>
    </source>
</reference>
<name>A0A9W9W2A8_9EURO</name>
<dbReference type="FunFam" id="3.30.160.810:FF:000001">
    <property type="entry name" value="50S ribosomal protein L3"/>
    <property type="match status" value="1"/>
</dbReference>
<keyword evidence="2" id="KW-0689">Ribosomal protein</keyword>
<proteinExistence type="inferred from homology"/>
<dbReference type="RefSeq" id="XP_056489422.1">
    <property type="nucleotide sequence ID" value="XM_056630120.1"/>
</dbReference>
<dbReference type="Gene3D" id="2.40.30.10">
    <property type="entry name" value="Translation factors"/>
    <property type="match status" value="1"/>
</dbReference>
<dbReference type="GeneID" id="81369100"/>
<dbReference type="SUPFAM" id="SSF50447">
    <property type="entry name" value="Translation proteins"/>
    <property type="match status" value="1"/>
</dbReference>
<dbReference type="GO" id="GO:0006412">
    <property type="term" value="P:translation"/>
    <property type="evidence" value="ECO:0007669"/>
    <property type="project" value="InterPro"/>
</dbReference>
<dbReference type="EMBL" id="JAPZBU010000006">
    <property type="protein sequence ID" value="KAJ5397370.1"/>
    <property type="molecule type" value="Genomic_DNA"/>
</dbReference>
<evidence type="ECO:0000256" key="2">
    <source>
        <dbReference type="ARBA" id="ARBA00022980"/>
    </source>
</evidence>
<dbReference type="AlphaFoldDB" id="A0A9W9W2A8"/>
<organism evidence="4 5">
    <name type="scientific">Penicillium cosmopolitanum</name>
    <dbReference type="NCBI Taxonomy" id="1131564"/>
    <lineage>
        <taxon>Eukaryota</taxon>
        <taxon>Fungi</taxon>
        <taxon>Dikarya</taxon>
        <taxon>Ascomycota</taxon>
        <taxon>Pezizomycotina</taxon>
        <taxon>Eurotiomycetes</taxon>
        <taxon>Eurotiomycetidae</taxon>
        <taxon>Eurotiales</taxon>
        <taxon>Aspergillaceae</taxon>
        <taxon>Penicillium</taxon>
    </lineage>
</organism>
<dbReference type="InterPro" id="IPR009000">
    <property type="entry name" value="Transl_B-barrel_sf"/>
</dbReference>
<dbReference type="OrthoDB" id="274683at2759"/>
<evidence type="ECO:0000256" key="1">
    <source>
        <dbReference type="ARBA" id="ARBA00006540"/>
    </source>
</evidence>
<reference evidence="4" key="1">
    <citation type="submission" date="2022-12" db="EMBL/GenBank/DDBJ databases">
        <authorList>
            <person name="Petersen C."/>
        </authorList>
    </citation>
    <scope>NUCLEOTIDE SEQUENCE</scope>
    <source>
        <strain evidence="4">IBT 29677</strain>
    </source>
</reference>
<dbReference type="Gene3D" id="3.30.160.810">
    <property type="match status" value="1"/>
</dbReference>
<evidence type="ECO:0000313" key="5">
    <source>
        <dbReference type="Proteomes" id="UP001147747"/>
    </source>
</evidence>